<evidence type="ECO:0000313" key="6">
    <source>
        <dbReference type="EMBL" id="XCM83292.1"/>
    </source>
</evidence>
<organism evidence="6">
    <name type="scientific">Kitasatospora camelliae</name>
    <dbReference type="NCBI Taxonomy" id="3156397"/>
    <lineage>
        <taxon>Bacteria</taxon>
        <taxon>Bacillati</taxon>
        <taxon>Actinomycetota</taxon>
        <taxon>Actinomycetes</taxon>
        <taxon>Kitasatosporales</taxon>
        <taxon>Streptomycetaceae</taxon>
        <taxon>Kitasatospora</taxon>
    </lineage>
</organism>
<dbReference type="PROSITE" id="PS51635">
    <property type="entry name" value="PNPLA"/>
    <property type="match status" value="1"/>
</dbReference>
<dbReference type="RefSeq" id="WP_354644227.1">
    <property type="nucleotide sequence ID" value="NZ_CP159872.1"/>
</dbReference>
<feature type="short sequence motif" description="GXSXG" evidence="2">
    <location>
        <begin position="84"/>
        <end position="88"/>
    </location>
</feature>
<dbReference type="Gene3D" id="3.40.1090.10">
    <property type="entry name" value="Cytosolic phospholipase A2 catalytic domain"/>
    <property type="match status" value="2"/>
</dbReference>
<dbReference type="GO" id="GO:0016042">
    <property type="term" value="P:lipid catabolic process"/>
    <property type="evidence" value="ECO:0007669"/>
    <property type="project" value="UniProtKB-UniRule"/>
</dbReference>
<keyword evidence="2" id="KW-0378">Hydrolase</keyword>
<accession>A0AAU8K5E4</accession>
<feature type="active site" description="Nucleophile" evidence="2">
    <location>
        <position position="86"/>
    </location>
</feature>
<keyword evidence="4" id="KW-0472">Membrane</keyword>
<dbReference type="Pfam" id="PF01734">
    <property type="entry name" value="Patatin"/>
    <property type="match status" value="1"/>
</dbReference>
<keyword evidence="4" id="KW-1133">Transmembrane helix</keyword>
<dbReference type="InterPro" id="IPR024282">
    <property type="entry name" value="DUF3376"/>
</dbReference>
<feature type="compositionally biased region" description="Gly residues" evidence="3">
    <location>
        <begin position="222"/>
        <end position="231"/>
    </location>
</feature>
<feature type="transmembrane region" description="Helical" evidence="4">
    <location>
        <begin position="823"/>
        <end position="845"/>
    </location>
</feature>
<evidence type="ECO:0000259" key="5">
    <source>
        <dbReference type="PROSITE" id="PS51635"/>
    </source>
</evidence>
<protein>
    <submittedName>
        <fullName evidence="6">DUF3376 domain-containing protein</fullName>
    </submittedName>
</protein>
<dbReference type="InterPro" id="IPR002641">
    <property type="entry name" value="PNPLA_dom"/>
</dbReference>
<dbReference type="GO" id="GO:0016787">
    <property type="term" value="F:hydrolase activity"/>
    <property type="evidence" value="ECO:0007669"/>
    <property type="project" value="UniProtKB-UniRule"/>
</dbReference>
<evidence type="ECO:0000256" key="3">
    <source>
        <dbReference type="SAM" id="MobiDB-lite"/>
    </source>
</evidence>
<comment type="caution">
    <text evidence="2">Lacks conserved residue(s) required for the propagation of feature annotation.</text>
</comment>
<name>A0AAU8K5E4_9ACTN</name>
<gene>
    <name evidence="6" type="ORF">ABWK59_32385</name>
</gene>
<keyword evidence="4" id="KW-0812">Transmembrane</keyword>
<dbReference type="InterPro" id="IPR016035">
    <property type="entry name" value="Acyl_Trfase/lysoPLipase"/>
</dbReference>
<keyword evidence="2" id="KW-0442">Lipid degradation</keyword>
<reference evidence="6" key="1">
    <citation type="submission" date="2024-06" db="EMBL/GenBank/DDBJ databases">
        <title>The genome sequences of Kitasatospora sp. strain HUAS MG31.</title>
        <authorList>
            <person name="Mo P."/>
        </authorList>
    </citation>
    <scope>NUCLEOTIDE SEQUENCE</scope>
    <source>
        <strain evidence="6">HUAS MG31</strain>
    </source>
</reference>
<dbReference type="AlphaFoldDB" id="A0AAU8K5E4"/>
<sequence>MAETRPAAPTATPREVRLALVLNGGISLAVWMGGVAHELDLLRRASRGDPESSVERPEDRPVFRLWQRLCRDAGKRVLIDVIAGTSAGGLNGMLLATAIGRGVALPYLRDTWSETAALDRLLAPDASAALMRGEVVEEALGEVVRRMGEVPQTAEPVTLFLTATALDGRPQSYVDGYGGRFDVRDHRRVYRFQQDTGALGYEPAGGTAGPDPHGADPATDGVRGGPGGTGGDWRIRERPRRDFTGDVGHPGSALLRAARATAGFPVAFAPVHEDPMRDHREHPAGIPTSCVMDGGILDNEPFRPVLDAIGGRRVDGPFERVLVYVVPSAGRVPQERIGGKRCEDILWTEAASNALLYPREGNFRSGTEDLAARLRTSVGEVQNRLFRRMREEPGHATRLILHAAELVDDYRELRAAAVVDEARRGMADADTVRTLVPTPETDPARLLDRDTNWLPPRPTPHTDPVHHPDLTTWTWGLAPAERVIRLLLDDLKSHRDGSPERSAAVTTATATLSRQLRATLAVLDAVHRELAESPRTDLGDATVVERIGEVFARLRVPHTLGTLVREAAEAYLEALRHHGTRWTSTEDLVACCLAVEVLTHAFAPAATAVEPPTPRFTFLRLGPDTTGPLFDQDRYTDIGDRKLYGVRLNHFGAFVHEDWRASDFAWGRLDAVHHLLRVLLPSPGERNAAERRLHTAVMAAETGHDRMRRNLDELLQDDSALLHSFAETDQGRDSLRRAVGSALALLLSDPAPDADPTVTQRLLRRVHPYLRAALGPARPTGGWILRLLRRFTRHTRSQLHRDPRPDPLHAAVRRDLRGLRRTAVLVAALCVLGVVATVALVLCLAL</sequence>
<feature type="short sequence motif" description="DGA/G" evidence="2">
    <location>
        <begin position="293"/>
        <end position="295"/>
    </location>
</feature>
<feature type="region of interest" description="Disordered" evidence="3">
    <location>
        <begin position="436"/>
        <end position="465"/>
    </location>
</feature>
<dbReference type="SUPFAM" id="SSF52151">
    <property type="entry name" value="FabD/lysophospholipase-like"/>
    <property type="match status" value="1"/>
</dbReference>
<dbReference type="KEGG" id="kcm:ABWK59_32385"/>
<dbReference type="Pfam" id="PF11856">
    <property type="entry name" value="DUF3376"/>
    <property type="match status" value="1"/>
</dbReference>
<feature type="region of interest" description="Disordered" evidence="3">
    <location>
        <begin position="201"/>
        <end position="236"/>
    </location>
</feature>
<evidence type="ECO:0000256" key="2">
    <source>
        <dbReference type="PROSITE-ProRule" id="PRU01161"/>
    </source>
</evidence>
<feature type="compositionally biased region" description="Basic and acidic residues" evidence="3">
    <location>
        <begin position="442"/>
        <end position="451"/>
    </location>
</feature>
<feature type="active site" description="Proton acceptor" evidence="2">
    <location>
        <position position="293"/>
    </location>
</feature>
<proteinExistence type="predicted"/>
<evidence type="ECO:0000256" key="1">
    <source>
        <dbReference type="ARBA" id="ARBA00023098"/>
    </source>
</evidence>
<evidence type="ECO:0000256" key="4">
    <source>
        <dbReference type="SAM" id="Phobius"/>
    </source>
</evidence>
<feature type="domain" description="PNPLA" evidence="5">
    <location>
        <begin position="20"/>
        <end position="306"/>
    </location>
</feature>
<keyword evidence="1 2" id="KW-0443">Lipid metabolism</keyword>
<dbReference type="EMBL" id="CP159872">
    <property type="protein sequence ID" value="XCM83292.1"/>
    <property type="molecule type" value="Genomic_DNA"/>
</dbReference>